<dbReference type="EMBL" id="AF250284">
    <property type="protein sequence ID" value="AAG02879.1"/>
    <property type="molecule type" value="Genomic_DNA"/>
</dbReference>
<dbReference type="GeneID" id="1494763"/>
<reference evidence="1 2" key="1">
    <citation type="journal article" date="2000" name="Virology">
        <title>Complete genomic sequence of the Amsacta moorei entomopoxvirus: analysis and comparison with other poxviruses.</title>
        <authorList>
            <person name="Bawden A.L."/>
            <person name="Glassberg K.J."/>
            <person name="Diggans J."/>
            <person name="Shaw R."/>
            <person name="Farmerie W."/>
            <person name="Moyer R.W."/>
        </authorList>
    </citation>
    <scope>NUCLEOTIDE SEQUENCE [LARGE SCALE GENOMIC DNA]</scope>
</reference>
<dbReference type="RefSeq" id="NP_064955.1">
    <property type="nucleotide sequence ID" value="NC_002520.1"/>
</dbReference>
<name>Q9EMM6_AMEPV</name>
<evidence type="ECO:0000313" key="2">
    <source>
        <dbReference type="Proteomes" id="UP000000872"/>
    </source>
</evidence>
<keyword evidence="2" id="KW-1185">Reference proteome</keyword>
<proteinExistence type="predicted"/>
<evidence type="ECO:0000313" key="1">
    <source>
        <dbReference type="EMBL" id="AAG02879.1"/>
    </source>
</evidence>
<accession>Q9EMM6</accession>
<dbReference type="KEGG" id="vg:1494763"/>
<dbReference type="Proteomes" id="UP000000872">
    <property type="component" value="Segment"/>
</dbReference>
<gene>
    <name evidence="1" type="primary">AMV173</name>
</gene>
<protein>
    <submittedName>
        <fullName evidence="1">AMV173</fullName>
    </submittedName>
</protein>
<organism evidence="1 2">
    <name type="scientific">Amsacta moorei entomopoxvirus</name>
    <name type="common">AmEPV</name>
    <dbReference type="NCBI Taxonomy" id="28321"/>
    <lineage>
        <taxon>Viruses</taxon>
        <taxon>Varidnaviria</taxon>
        <taxon>Bamfordvirae</taxon>
        <taxon>Nucleocytoviricota</taxon>
        <taxon>Pokkesviricetes</taxon>
        <taxon>Chitovirales</taxon>
        <taxon>Poxviridae</taxon>
        <taxon>Entomopoxvirinae</taxon>
        <taxon>Betaentomopoxvirus</taxon>
    </lineage>
</organism>
<sequence length="440" mass="53008">MYYSNHNLLIDFIKINFLIPKLYSISVSNNINNIEKYVKYHNKLAKNINKKYRKDLYKYIDIDELYNFKYSISNRKIPLNINTKNCYFLNEIYKKDIIKAYKYTSGIDSIIYHKINKVTDTILFLIYKNNGMERNSVGRCKRLEYCINIWDAIHKLDYNLYYKLNLFLKKNSQIDYIRCILSSDNNLDMETIYLNIMNNINMYCKFNINILFYRKNNIYYYNDPLIFNNLEEDINLESNEIIFVDNKNSIGMCRNKISKVCKIINKEVDCNNTSLKLKFKNLVGTKVYKILLNDIHLLYYYDINSDIYIYLDNSNIKKFYSNKLVIDNNIVISSKIFIHNFKIYNTTNELEKICIYNNIYELTKDYFKNINITHNDDLYTSIEKIKKNNNIELFKIMNKLINKTVKYHMQIISENKPIDLNKYDILFDFLTHIYKNSQSN</sequence>
<organismHost>
    <name type="scientific">Amsacta</name>
    <dbReference type="NCBI Taxonomy" id="340055"/>
</organismHost>
<dbReference type="OrthoDB" id="10054at10239"/>